<gene>
    <name evidence="1" type="ORF">SAMN05216298_4672</name>
</gene>
<proteinExistence type="predicted"/>
<organism evidence="1 2">
    <name type="scientific">Glycomyces sambucus</name>
    <dbReference type="NCBI Taxonomy" id="380244"/>
    <lineage>
        <taxon>Bacteria</taxon>
        <taxon>Bacillati</taxon>
        <taxon>Actinomycetota</taxon>
        <taxon>Actinomycetes</taxon>
        <taxon>Glycomycetales</taxon>
        <taxon>Glycomycetaceae</taxon>
        <taxon>Glycomyces</taxon>
    </lineage>
</organism>
<dbReference type="Proteomes" id="UP000198662">
    <property type="component" value="Unassembled WGS sequence"/>
</dbReference>
<accession>A0A1G9LVE9</accession>
<dbReference type="OrthoDB" id="2562278at2"/>
<dbReference type="EMBL" id="FNGF01000008">
    <property type="protein sequence ID" value="SDL65926.1"/>
    <property type="molecule type" value="Genomic_DNA"/>
</dbReference>
<dbReference type="InterPro" id="IPR025855">
    <property type="entry name" value="Replic_Relax"/>
</dbReference>
<protein>
    <submittedName>
        <fullName evidence="1">Replication-relaxation</fullName>
    </submittedName>
</protein>
<name>A0A1G9LVE9_9ACTN</name>
<dbReference type="RefSeq" id="WP_091053868.1">
    <property type="nucleotide sequence ID" value="NZ_FNGF01000008.1"/>
</dbReference>
<reference evidence="2" key="1">
    <citation type="submission" date="2016-10" db="EMBL/GenBank/DDBJ databases">
        <authorList>
            <person name="Varghese N."/>
            <person name="Submissions S."/>
        </authorList>
    </citation>
    <scope>NUCLEOTIDE SEQUENCE [LARGE SCALE GENOMIC DNA]</scope>
    <source>
        <strain evidence="2">CGMCC 4.3147</strain>
    </source>
</reference>
<evidence type="ECO:0000313" key="2">
    <source>
        <dbReference type="Proteomes" id="UP000198662"/>
    </source>
</evidence>
<dbReference type="AlphaFoldDB" id="A0A1G9LVE9"/>
<keyword evidence="2" id="KW-1185">Reference proteome</keyword>
<dbReference type="STRING" id="380244.SAMN05216298_4672"/>
<dbReference type="Pfam" id="PF13814">
    <property type="entry name" value="Replic_Relax"/>
    <property type="match status" value="1"/>
</dbReference>
<sequence length="266" mass="30111">MPRLEYPRTASIDGVLRRLTPRDFELIRLLGRHSMFTLEQITALLFTSDRSARRRLEVLRAMDVVARFRTCVRPGSQAYRYTLGHRGAYLYAAAEGLQSPRRPAWERRMAELATSSRSEHLLGVNGFFARLTAACRRDGTLELAEWLSESETAKLTGGLVRPDASGILHGTAGAVEVWFEYDTGTETTERVALKLDRYQEHLSGWPRTVLFELPSAAREEHLHSAWRTVGQRFPVATTVAGRAADPTAQVWRVPNQPVLWRLDELP</sequence>
<evidence type="ECO:0000313" key="1">
    <source>
        <dbReference type="EMBL" id="SDL65926.1"/>
    </source>
</evidence>